<evidence type="ECO:0008006" key="5">
    <source>
        <dbReference type="Google" id="ProtNLM"/>
    </source>
</evidence>
<reference evidence="3 4" key="1">
    <citation type="journal article" date="2013" name="Genome Announc.">
        <title>The Draft Genome Sequence of Sphingomonas paucimobilis Strain HER1398 (Proteobacteria), Host to the Giant PAU Phage, Indicates That It Is a Member of the Genus Sphingobacterium (Bacteroidetes).</title>
        <authorList>
            <person name="White R.A.III."/>
            <person name="Suttle C.A."/>
        </authorList>
    </citation>
    <scope>NUCLEOTIDE SEQUENCE [LARGE SCALE GENOMIC DNA]</scope>
    <source>
        <strain evidence="3 4">HER1398</strain>
    </source>
</reference>
<proteinExistence type="predicted"/>
<dbReference type="PANTHER" id="PTHR45947">
    <property type="entry name" value="SULFOQUINOVOSYL TRANSFERASE SQD2"/>
    <property type="match status" value="1"/>
</dbReference>
<protein>
    <recommendedName>
        <fullName evidence="5">Glycosyltransferase subfamily 4-like N-terminal domain-containing protein</fullName>
    </recommendedName>
</protein>
<sequence>MRILIIHNFYQHKGGEDVVFAQEAAILTEAAHQVETISFHNKKGLKGLLQFFLYPWNVCASRKIMKQVNGFNPDVVHIHNTHYAIGPLLFRKLHQANIPVVLTLHNFRLLDPSANLFHNNTVFTDTIDREFPWKSIRNKVLDNSLLKTFWTAFTVYLHKRLGTWKNIERILTFSEFGKQLFLNSTLGLNADQIAIKPNFAVEDSEPYKVQKKDFFVYIGRLSEEKGVESLLKAFSLSQYTIKIYGDGPLRDRVKEASEIHSNIIYGGFQSKEILHQYVSQSQALIVPSIWFEGMPMTVLEAFACGTPVIASKIGILEEMIRPGKNGLLFEPNNKKSLKETLDNWMSLSTDDKEIISDNCKKDFFDNYSAQKNVLLLERIYKEAIQQSKIQ</sequence>
<dbReference type="InterPro" id="IPR028098">
    <property type="entry name" value="Glyco_trans_4-like_N"/>
</dbReference>
<comment type="caution">
    <text evidence="3">The sequence shown here is derived from an EMBL/GenBank/DDBJ whole genome shotgun (WGS) entry which is preliminary data.</text>
</comment>
<dbReference type="eggNOG" id="COG0438">
    <property type="taxonomic scope" value="Bacteria"/>
</dbReference>
<accession>U2HFU0</accession>
<evidence type="ECO:0000313" key="3">
    <source>
        <dbReference type="EMBL" id="ERJ60616.1"/>
    </source>
</evidence>
<dbReference type="Pfam" id="PF13439">
    <property type="entry name" value="Glyco_transf_4"/>
    <property type="match status" value="1"/>
</dbReference>
<organism evidence="3 4">
    <name type="scientific">Sphingobacterium paucimobilis HER1398</name>
    <dbReference type="NCBI Taxonomy" id="1346330"/>
    <lineage>
        <taxon>Bacteria</taxon>
        <taxon>Pseudomonadati</taxon>
        <taxon>Bacteroidota</taxon>
        <taxon>Sphingobacteriia</taxon>
        <taxon>Sphingobacteriales</taxon>
        <taxon>Sphingobacteriaceae</taxon>
        <taxon>Sphingobacterium</taxon>
    </lineage>
</organism>
<evidence type="ECO:0000313" key="4">
    <source>
        <dbReference type="Proteomes" id="UP000016584"/>
    </source>
</evidence>
<dbReference type="PANTHER" id="PTHR45947:SF13">
    <property type="entry name" value="TRANSFERASE"/>
    <property type="match status" value="1"/>
</dbReference>
<dbReference type="Proteomes" id="UP000016584">
    <property type="component" value="Unassembled WGS sequence"/>
</dbReference>
<dbReference type="RefSeq" id="WP_021068714.1">
    <property type="nucleotide sequence ID" value="NZ_ATDL01000004.1"/>
</dbReference>
<dbReference type="Gene3D" id="3.40.50.2000">
    <property type="entry name" value="Glycogen Phosphorylase B"/>
    <property type="match status" value="2"/>
</dbReference>
<dbReference type="Pfam" id="PF00534">
    <property type="entry name" value="Glycos_transf_1"/>
    <property type="match status" value="1"/>
</dbReference>
<feature type="domain" description="Glycosyltransferase subfamily 4-like N-terminal" evidence="2">
    <location>
        <begin position="49"/>
        <end position="109"/>
    </location>
</feature>
<dbReference type="InterPro" id="IPR001296">
    <property type="entry name" value="Glyco_trans_1"/>
</dbReference>
<evidence type="ECO:0000259" key="2">
    <source>
        <dbReference type="Pfam" id="PF13439"/>
    </source>
</evidence>
<name>U2HFU0_9SPHI</name>
<dbReference type="SUPFAM" id="SSF53756">
    <property type="entry name" value="UDP-Glycosyltransferase/glycogen phosphorylase"/>
    <property type="match status" value="1"/>
</dbReference>
<gene>
    <name evidence="3" type="ORF">M472_17815</name>
</gene>
<keyword evidence="4" id="KW-1185">Reference proteome</keyword>
<dbReference type="CDD" id="cd03801">
    <property type="entry name" value="GT4_PimA-like"/>
    <property type="match status" value="1"/>
</dbReference>
<dbReference type="EMBL" id="ATDL01000004">
    <property type="protein sequence ID" value="ERJ60616.1"/>
    <property type="molecule type" value="Genomic_DNA"/>
</dbReference>
<dbReference type="InterPro" id="IPR050194">
    <property type="entry name" value="Glycosyltransferase_grp1"/>
</dbReference>
<dbReference type="OrthoDB" id="9787111at2"/>
<feature type="domain" description="Glycosyl transferase family 1" evidence="1">
    <location>
        <begin position="208"/>
        <end position="355"/>
    </location>
</feature>
<dbReference type="PATRIC" id="fig|1346330.5.peg.519"/>
<dbReference type="GO" id="GO:0016757">
    <property type="term" value="F:glycosyltransferase activity"/>
    <property type="evidence" value="ECO:0007669"/>
    <property type="project" value="InterPro"/>
</dbReference>
<evidence type="ECO:0000259" key="1">
    <source>
        <dbReference type="Pfam" id="PF00534"/>
    </source>
</evidence>
<dbReference type="STRING" id="1346330.M472_17815"/>
<dbReference type="AlphaFoldDB" id="U2HFU0"/>